<evidence type="ECO:0000313" key="10">
    <source>
        <dbReference type="Proteomes" id="UP000054837"/>
    </source>
</evidence>
<dbReference type="GO" id="GO:0016987">
    <property type="term" value="F:sigma factor activity"/>
    <property type="evidence" value="ECO:0007669"/>
    <property type="project" value="UniProtKB-KW"/>
</dbReference>
<feature type="domain" description="RNA polymerase sigma factor 70 region 4 type 2" evidence="8">
    <location>
        <begin position="121"/>
        <end position="171"/>
    </location>
</feature>
<dbReference type="EMBL" id="LQBL01000029">
    <property type="protein sequence ID" value="KUG52823.1"/>
    <property type="molecule type" value="Genomic_DNA"/>
</dbReference>
<accession>A0A0W8I451</accession>
<sequence>MSVEDGDDDAIAAAWENTEPDALERAYRRWGGLVHGLARRAVGPDDADDVTQAVFVSAWRGRATYDRASAPLGAWLVGITRRRIADQLRARQRQAPVAQEQQDVPDDGAWTAADSTDLLTIYEELERIGDPQRRIILLAYVEDLTQREIAERLDLPLGTVKTHTNRTLARLRTLLGGAR</sequence>
<protein>
    <recommendedName>
        <fullName evidence="6">RNA polymerase sigma factor</fullName>
    </recommendedName>
</protein>
<evidence type="ECO:0000256" key="1">
    <source>
        <dbReference type="ARBA" id="ARBA00010641"/>
    </source>
</evidence>
<keyword evidence="10" id="KW-1185">Reference proteome</keyword>
<keyword evidence="5 6" id="KW-0804">Transcription</keyword>
<reference evidence="9 10" key="1">
    <citation type="submission" date="2015-12" db="EMBL/GenBank/DDBJ databases">
        <title>Serinicoccus chungangenesis strain CD08_5 genome sequencing and assembly.</title>
        <authorList>
            <person name="Chander A.M."/>
            <person name="Kaur G."/>
            <person name="Nair G.R."/>
            <person name="Dhawan D.K."/>
            <person name="Kochhar R.K."/>
            <person name="Mayilraj S."/>
            <person name="Bhadada S.K."/>
        </authorList>
    </citation>
    <scope>NUCLEOTIDE SEQUENCE [LARGE SCALE GENOMIC DNA]</scope>
    <source>
        <strain evidence="9 10">CD08_5</strain>
    </source>
</reference>
<dbReference type="NCBIfam" id="TIGR02937">
    <property type="entry name" value="sigma70-ECF"/>
    <property type="match status" value="1"/>
</dbReference>
<dbReference type="InterPro" id="IPR000838">
    <property type="entry name" value="RNA_pol_sigma70_ECF_CS"/>
</dbReference>
<dbReference type="Gene3D" id="1.10.10.10">
    <property type="entry name" value="Winged helix-like DNA-binding domain superfamily/Winged helix DNA-binding domain"/>
    <property type="match status" value="1"/>
</dbReference>
<dbReference type="PANTHER" id="PTHR43133">
    <property type="entry name" value="RNA POLYMERASE ECF-TYPE SIGMA FACTO"/>
    <property type="match status" value="1"/>
</dbReference>
<dbReference type="InterPro" id="IPR013325">
    <property type="entry name" value="RNA_pol_sigma_r2"/>
</dbReference>
<gene>
    <name evidence="9" type="ORF">AVL62_14730</name>
</gene>
<evidence type="ECO:0000256" key="2">
    <source>
        <dbReference type="ARBA" id="ARBA00023015"/>
    </source>
</evidence>
<evidence type="ECO:0000256" key="6">
    <source>
        <dbReference type="RuleBase" id="RU000716"/>
    </source>
</evidence>
<dbReference type="InterPro" id="IPR007627">
    <property type="entry name" value="RNA_pol_sigma70_r2"/>
</dbReference>
<comment type="caution">
    <text evidence="9">The sequence shown here is derived from an EMBL/GenBank/DDBJ whole genome shotgun (WGS) entry which is preliminary data.</text>
</comment>
<dbReference type="OrthoDB" id="5243766at2"/>
<dbReference type="GO" id="GO:0006950">
    <property type="term" value="P:response to stress"/>
    <property type="evidence" value="ECO:0007669"/>
    <property type="project" value="UniProtKB-ARBA"/>
</dbReference>
<evidence type="ECO:0000313" key="9">
    <source>
        <dbReference type="EMBL" id="KUG52823.1"/>
    </source>
</evidence>
<evidence type="ECO:0000256" key="5">
    <source>
        <dbReference type="ARBA" id="ARBA00023163"/>
    </source>
</evidence>
<dbReference type="AlphaFoldDB" id="A0A0W8I451"/>
<keyword evidence="3 6" id="KW-0731">Sigma factor</keyword>
<comment type="similarity">
    <text evidence="1 6">Belongs to the sigma-70 factor family. ECF subfamily.</text>
</comment>
<dbReference type="InterPro" id="IPR013324">
    <property type="entry name" value="RNA_pol_sigma_r3/r4-like"/>
</dbReference>
<dbReference type="SUPFAM" id="SSF88659">
    <property type="entry name" value="Sigma3 and sigma4 domains of RNA polymerase sigma factors"/>
    <property type="match status" value="1"/>
</dbReference>
<feature type="domain" description="RNA polymerase sigma-70 region 2" evidence="7">
    <location>
        <begin position="27"/>
        <end position="93"/>
    </location>
</feature>
<dbReference type="GO" id="GO:0003677">
    <property type="term" value="F:DNA binding"/>
    <property type="evidence" value="ECO:0007669"/>
    <property type="project" value="UniProtKB-KW"/>
</dbReference>
<dbReference type="InterPro" id="IPR014284">
    <property type="entry name" value="RNA_pol_sigma-70_dom"/>
</dbReference>
<dbReference type="RefSeq" id="WP_058891897.1">
    <property type="nucleotide sequence ID" value="NZ_LQBL01000029.1"/>
</dbReference>
<dbReference type="Proteomes" id="UP000054837">
    <property type="component" value="Unassembled WGS sequence"/>
</dbReference>
<dbReference type="GO" id="GO:0006352">
    <property type="term" value="P:DNA-templated transcription initiation"/>
    <property type="evidence" value="ECO:0007669"/>
    <property type="project" value="InterPro"/>
</dbReference>
<keyword evidence="4 6" id="KW-0238">DNA-binding</keyword>
<proteinExistence type="inferred from homology"/>
<dbReference type="PANTHER" id="PTHR43133:SF62">
    <property type="entry name" value="RNA POLYMERASE SIGMA FACTOR SIGZ"/>
    <property type="match status" value="1"/>
</dbReference>
<dbReference type="Pfam" id="PF08281">
    <property type="entry name" value="Sigma70_r4_2"/>
    <property type="match status" value="1"/>
</dbReference>
<dbReference type="SUPFAM" id="SSF88946">
    <property type="entry name" value="Sigma2 domain of RNA polymerase sigma factors"/>
    <property type="match status" value="1"/>
</dbReference>
<evidence type="ECO:0000259" key="7">
    <source>
        <dbReference type="Pfam" id="PF04542"/>
    </source>
</evidence>
<dbReference type="InterPro" id="IPR039425">
    <property type="entry name" value="RNA_pol_sigma-70-like"/>
</dbReference>
<evidence type="ECO:0000256" key="3">
    <source>
        <dbReference type="ARBA" id="ARBA00023082"/>
    </source>
</evidence>
<dbReference type="STRING" id="767452.AVL62_14730"/>
<dbReference type="Pfam" id="PF04542">
    <property type="entry name" value="Sigma70_r2"/>
    <property type="match status" value="1"/>
</dbReference>
<name>A0A0W8I451_9MICO</name>
<dbReference type="CDD" id="cd06171">
    <property type="entry name" value="Sigma70_r4"/>
    <property type="match status" value="1"/>
</dbReference>
<keyword evidence="2 6" id="KW-0805">Transcription regulation</keyword>
<dbReference type="InterPro" id="IPR013249">
    <property type="entry name" value="RNA_pol_sigma70_r4_t2"/>
</dbReference>
<dbReference type="PROSITE" id="PS01063">
    <property type="entry name" value="SIGMA70_ECF"/>
    <property type="match status" value="1"/>
</dbReference>
<evidence type="ECO:0000256" key="4">
    <source>
        <dbReference type="ARBA" id="ARBA00023125"/>
    </source>
</evidence>
<dbReference type="Gene3D" id="1.10.1740.10">
    <property type="match status" value="1"/>
</dbReference>
<organism evidence="9 10">
    <name type="scientific">Serinicoccus chungangensis</name>
    <dbReference type="NCBI Taxonomy" id="767452"/>
    <lineage>
        <taxon>Bacteria</taxon>
        <taxon>Bacillati</taxon>
        <taxon>Actinomycetota</taxon>
        <taxon>Actinomycetes</taxon>
        <taxon>Micrococcales</taxon>
        <taxon>Ornithinimicrobiaceae</taxon>
        <taxon>Serinicoccus</taxon>
    </lineage>
</organism>
<dbReference type="InterPro" id="IPR036388">
    <property type="entry name" value="WH-like_DNA-bd_sf"/>
</dbReference>
<evidence type="ECO:0000259" key="8">
    <source>
        <dbReference type="Pfam" id="PF08281"/>
    </source>
</evidence>